<name>A0A378UEB7_BERDE</name>
<feature type="domain" description="AMP-dependent synthetase/ligase" evidence="2">
    <location>
        <begin position="36"/>
        <end position="301"/>
    </location>
</feature>
<sequence>MPDLQPKNSIIPAMTPLTQILNPTLPADDLIAVSPAWTRAEFNRAVFALSGRLKNGGIQTAALWFDDAAQFACALLAVWHAGAEARLLPNTAAENIAWAAAADVVLTDAAAVFAGGNSDGLKLWRVEENPAMPSETPAGYRIAPTARACLKTSGSSGEAQIVVKTAAQMEAEALALAAAVPFAQQGLHVVGSVSPQHMYGLTFRFALALTLGWTTVRAQTVYPETLLAATAAQDLCVWIASPALLNRLGAGRNWAAVQGKIAGIVSAGGALPQAAADVLAQYAVRPYEIYGSTETGVIASRQDGGLWQPFAQAAVMQQDDGTLAVESPWTQGLWRSADAIETDHLSDGFILLGRQDRVMKFEDKRVSLVQIEHLLLQHEWIADAHCAPHPLRRRPAVWAALSGAGIAALREQGRAAVADTLRRCLAASLDKAVLPRFWRFTDALPRNAQSKIAAADFQTAFTRAQTAPVWTERPSENHHGGVRIFGGRIPLDLTYFGGHFAKFPLVPGVVELQWVRDLAARFEWGRQAVVRVENLKFQQFVRPHDEIVLTLQYDEEKNKAVFKISNGEGASCASGRLVFGVFEAV</sequence>
<dbReference type="SUPFAM" id="SSF56801">
    <property type="entry name" value="Acetyl-CoA synthetase-like"/>
    <property type="match status" value="1"/>
</dbReference>
<dbReference type="InterPro" id="IPR000873">
    <property type="entry name" value="AMP-dep_synth/lig_dom"/>
</dbReference>
<evidence type="ECO:0000259" key="2">
    <source>
        <dbReference type="Pfam" id="PF00501"/>
    </source>
</evidence>
<dbReference type="AlphaFoldDB" id="A0A378UEB7"/>
<proteinExistence type="inferred from homology"/>
<feature type="domain" description="ApeI dehydratase-like" evidence="3">
    <location>
        <begin position="488"/>
        <end position="576"/>
    </location>
</feature>
<dbReference type="InterPro" id="IPR029069">
    <property type="entry name" value="HotDog_dom_sf"/>
</dbReference>
<keyword evidence="5" id="KW-1185">Reference proteome</keyword>
<dbReference type="Gene3D" id="3.30.300.30">
    <property type="match status" value="1"/>
</dbReference>
<reference evidence="4 5" key="1">
    <citation type="submission" date="2018-06" db="EMBL/GenBank/DDBJ databases">
        <authorList>
            <consortium name="Pathogen Informatics"/>
            <person name="Doyle S."/>
        </authorList>
    </citation>
    <scope>NUCLEOTIDE SEQUENCE [LARGE SCALE GENOMIC DNA]</scope>
    <source>
        <strain evidence="4 5">NCTC10295</strain>
    </source>
</reference>
<dbReference type="SUPFAM" id="SSF54637">
    <property type="entry name" value="Thioesterase/thiol ester dehydrase-isomerase"/>
    <property type="match status" value="1"/>
</dbReference>
<dbReference type="GO" id="GO:0031956">
    <property type="term" value="F:medium-chain fatty acid-CoA ligase activity"/>
    <property type="evidence" value="ECO:0007669"/>
    <property type="project" value="TreeGrafter"/>
</dbReference>
<dbReference type="EMBL" id="UGQS01000001">
    <property type="protein sequence ID" value="STZ75706.1"/>
    <property type="molecule type" value="Genomic_DNA"/>
</dbReference>
<dbReference type="Pfam" id="PF22818">
    <property type="entry name" value="ApeI-like"/>
    <property type="match status" value="1"/>
</dbReference>
<dbReference type="PANTHER" id="PTHR43201:SF8">
    <property type="entry name" value="ACYL-COA SYNTHETASE FAMILY MEMBER 3"/>
    <property type="match status" value="1"/>
</dbReference>
<evidence type="ECO:0000313" key="4">
    <source>
        <dbReference type="EMBL" id="STZ75706.1"/>
    </source>
</evidence>
<dbReference type="InterPro" id="IPR054545">
    <property type="entry name" value="ApeI-like"/>
</dbReference>
<dbReference type="Proteomes" id="UP000254651">
    <property type="component" value="Unassembled WGS sequence"/>
</dbReference>
<dbReference type="PANTHER" id="PTHR43201">
    <property type="entry name" value="ACYL-COA SYNTHETASE"/>
    <property type="match status" value="1"/>
</dbReference>
<evidence type="ECO:0000313" key="5">
    <source>
        <dbReference type="Proteomes" id="UP000254651"/>
    </source>
</evidence>
<comment type="similarity">
    <text evidence="1">Belongs to the ATP-dependent AMP-binding enzyme family.</text>
</comment>
<dbReference type="InterPro" id="IPR042099">
    <property type="entry name" value="ANL_N_sf"/>
</dbReference>
<dbReference type="InterPro" id="IPR045851">
    <property type="entry name" value="AMP-bd_C_sf"/>
</dbReference>
<dbReference type="Gene3D" id="3.10.129.10">
    <property type="entry name" value="Hotdog Thioesterase"/>
    <property type="match status" value="1"/>
</dbReference>
<protein>
    <submittedName>
        <fullName evidence="4">AMP-binding protein</fullName>
    </submittedName>
</protein>
<dbReference type="Pfam" id="PF00501">
    <property type="entry name" value="AMP-binding"/>
    <property type="match status" value="1"/>
</dbReference>
<dbReference type="Gene3D" id="3.40.50.12780">
    <property type="entry name" value="N-terminal domain of ligase-like"/>
    <property type="match status" value="1"/>
</dbReference>
<organism evidence="4 5">
    <name type="scientific">Bergeriella denitrificans</name>
    <name type="common">Neisseria denitrificans</name>
    <dbReference type="NCBI Taxonomy" id="494"/>
    <lineage>
        <taxon>Bacteria</taxon>
        <taxon>Pseudomonadati</taxon>
        <taxon>Pseudomonadota</taxon>
        <taxon>Betaproteobacteria</taxon>
        <taxon>Neisseriales</taxon>
        <taxon>Neisseriaceae</taxon>
        <taxon>Bergeriella</taxon>
    </lineage>
</organism>
<evidence type="ECO:0000259" key="3">
    <source>
        <dbReference type="Pfam" id="PF22818"/>
    </source>
</evidence>
<accession>A0A378UEB7</accession>
<dbReference type="GO" id="GO:0006631">
    <property type="term" value="P:fatty acid metabolic process"/>
    <property type="evidence" value="ECO:0007669"/>
    <property type="project" value="TreeGrafter"/>
</dbReference>
<gene>
    <name evidence="4" type="ORF">NCTC10295_00457</name>
</gene>
<evidence type="ECO:0000256" key="1">
    <source>
        <dbReference type="ARBA" id="ARBA00006432"/>
    </source>
</evidence>